<dbReference type="Proteomes" id="UP000094389">
    <property type="component" value="Unassembled WGS sequence"/>
</dbReference>
<sequence>MSAERPKVGILDDMSISCMAPAGSSVACKGLAGDVLSHGYRTTHVCATEARSLQKPRMLVSTMLLLN</sequence>
<dbReference type="EMBL" id="KV453937">
    <property type="protein sequence ID" value="ODV71877.1"/>
    <property type="molecule type" value="Genomic_DNA"/>
</dbReference>
<dbReference type="PROSITE" id="PS51257">
    <property type="entry name" value="PROKAR_LIPOPROTEIN"/>
    <property type="match status" value="1"/>
</dbReference>
<proteinExistence type="predicted"/>
<evidence type="ECO:0000313" key="2">
    <source>
        <dbReference type="Proteomes" id="UP000094389"/>
    </source>
</evidence>
<reference evidence="1 2" key="1">
    <citation type="journal article" date="2016" name="Proc. Natl. Acad. Sci. U.S.A.">
        <title>Comparative genomics of biotechnologically important yeasts.</title>
        <authorList>
            <person name="Riley R."/>
            <person name="Haridas S."/>
            <person name="Wolfe K.H."/>
            <person name="Lopes M.R."/>
            <person name="Hittinger C.T."/>
            <person name="Goeker M."/>
            <person name="Salamov A.A."/>
            <person name="Wisecaver J.H."/>
            <person name="Long T.M."/>
            <person name="Calvey C.H."/>
            <person name="Aerts A.L."/>
            <person name="Barry K.W."/>
            <person name="Choi C."/>
            <person name="Clum A."/>
            <person name="Coughlan A.Y."/>
            <person name="Deshpande S."/>
            <person name="Douglass A.P."/>
            <person name="Hanson S.J."/>
            <person name="Klenk H.-P."/>
            <person name="LaButti K.M."/>
            <person name="Lapidus A."/>
            <person name="Lindquist E.A."/>
            <person name="Lipzen A.M."/>
            <person name="Meier-Kolthoff J.P."/>
            <person name="Ohm R.A."/>
            <person name="Otillar R.P."/>
            <person name="Pangilinan J.L."/>
            <person name="Peng Y."/>
            <person name="Rokas A."/>
            <person name="Rosa C.A."/>
            <person name="Scheuner C."/>
            <person name="Sibirny A.A."/>
            <person name="Slot J.C."/>
            <person name="Stielow J.B."/>
            <person name="Sun H."/>
            <person name="Kurtzman C.P."/>
            <person name="Blackwell M."/>
            <person name="Grigoriev I.V."/>
            <person name="Jeffries T.W."/>
        </authorList>
    </citation>
    <scope>NUCLEOTIDE SEQUENCE [LARGE SCALE GENOMIC DNA]</scope>
    <source>
        <strain evidence="2">ATCC 18201 / CBS 1600 / BCRC 20928 / JCM 3617 / NBRC 0987 / NRRL Y-1542</strain>
    </source>
</reference>
<dbReference type="RefSeq" id="XP_020068916.1">
    <property type="nucleotide sequence ID" value="XM_020215566.1"/>
</dbReference>
<protein>
    <submittedName>
        <fullName evidence="1">Uncharacterized protein</fullName>
    </submittedName>
</protein>
<keyword evidence="2" id="KW-1185">Reference proteome</keyword>
<evidence type="ECO:0000313" key="1">
    <source>
        <dbReference type="EMBL" id="ODV71877.1"/>
    </source>
</evidence>
<gene>
    <name evidence="1" type="ORF">CYBJADRAFT_168928</name>
</gene>
<name>A0A1E4RX70_CYBJN</name>
<organism evidence="1 2">
    <name type="scientific">Cyberlindnera jadinii (strain ATCC 18201 / CBS 1600 / BCRC 20928 / JCM 3617 / NBRC 0987 / NRRL Y-1542)</name>
    <name type="common">Torula yeast</name>
    <name type="synonym">Candida utilis</name>
    <dbReference type="NCBI Taxonomy" id="983966"/>
    <lineage>
        <taxon>Eukaryota</taxon>
        <taxon>Fungi</taxon>
        <taxon>Dikarya</taxon>
        <taxon>Ascomycota</taxon>
        <taxon>Saccharomycotina</taxon>
        <taxon>Saccharomycetes</taxon>
        <taxon>Phaffomycetales</taxon>
        <taxon>Phaffomycetaceae</taxon>
        <taxon>Cyberlindnera</taxon>
    </lineage>
</organism>
<accession>A0A1E4RX70</accession>
<dbReference type="AlphaFoldDB" id="A0A1E4RX70"/>
<dbReference type="GeneID" id="30989962"/>